<protein>
    <submittedName>
        <fullName evidence="1">XRE family transcriptional regulator</fullName>
    </submittedName>
</protein>
<dbReference type="NCBIfam" id="NF047541">
    <property type="entry name" value="telomere_Tpg"/>
    <property type="match status" value="1"/>
</dbReference>
<evidence type="ECO:0000313" key="2">
    <source>
        <dbReference type="Proteomes" id="UP000450000"/>
    </source>
</evidence>
<dbReference type="InterPro" id="IPR010982">
    <property type="entry name" value="Lambda_DNA-bd_dom_sf"/>
</dbReference>
<proteinExistence type="predicted"/>
<name>A0A6N7L461_9ACTN</name>
<dbReference type="Proteomes" id="UP000450000">
    <property type="component" value="Unassembled WGS sequence"/>
</dbReference>
<dbReference type="Gene3D" id="1.10.260.40">
    <property type="entry name" value="lambda repressor-like DNA-binding domains"/>
    <property type="match status" value="1"/>
</dbReference>
<dbReference type="OrthoDB" id="3868195at2"/>
<gene>
    <name evidence="1" type="ORF">F7Q99_36940</name>
</gene>
<accession>A0A6N7L461</accession>
<keyword evidence="2" id="KW-1185">Reference proteome</keyword>
<dbReference type="RefSeq" id="WP_153470899.1">
    <property type="nucleotide sequence ID" value="NZ_WBOF01000005.1"/>
</dbReference>
<organism evidence="1 2">
    <name type="scientific">Streptomyces kaniharaensis</name>
    <dbReference type="NCBI Taxonomy" id="212423"/>
    <lineage>
        <taxon>Bacteria</taxon>
        <taxon>Bacillati</taxon>
        <taxon>Actinomycetota</taxon>
        <taxon>Actinomycetes</taxon>
        <taxon>Kitasatosporales</taxon>
        <taxon>Streptomycetaceae</taxon>
        <taxon>Streptomyces</taxon>
    </lineage>
</organism>
<dbReference type="EMBL" id="WBOF01000005">
    <property type="protein sequence ID" value="MQS17629.1"/>
    <property type="molecule type" value="Genomic_DNA"/>
</dbReference>
<dbReference type="AlphaFoldDB" id="A0A6N7L461"/>
<comment type="caution">
    <text evidence="1">The sequence shown here is derived from an EMBL/GenBank/DDBJ whole genome shotgun (WGS) entry which is preliminary data.</text>
</comment>
<reference evidence="1 2" key="1">
    <citation type="submission" date="2019-09" db="EMBL/GenBank/DDBJ databases">
        <title>Genome Sequences of Streptomyces kaniharaensis ATCC 21070.</title>
        <authorList>
            <person name="Zhu W."/>
            <person name="De Crecy-Lagard V."/>
            <person name="Richards N.G."/>
        </authorList>
    </citation>
    <scope>NUCLEOTIDE SEQUENCE [LARGE SCALE GENOMIC DNA]</scope>
    <source>
        <strain evidence="1 2">SF-557</strain>
    </source>
</reference>
<sequence length="181" mass="20191">MSEALDRGLERALQTQPIPKTLAGRAAFLVRQLKGTKNVAAQLGVSQRSVERWLKGGGIGKKNAKKVEDAVRERWQPRVRNRIRKAAEANGFYVDVMATFGFKTTGPSTDDPRERILPTQKLSGDVARRLFEARDRGASQQEQEKIIAEGLRDSYFTDGGRRARSLEVTFTGLVRADFSVD</sequence>
<dbReference type="InterPro" id="IPR058118">
    <property type="entry name" value="Tpg"/>
</dbReference>
<dbReference type="GO" id="GO:0003677">
    <property type="term" value="F:DNA binding"/>
    <property type="evidence" value="ECO:0007669"/>
    <property type="project" value="InterPro"/>
</dbReference>
<evidence type="ECO:0000313" key="1">
    <source>
        <dbReference type="EMBL" id="MQS17629.1"/>
    </source>
</evidence>